<dbReference type="Proteomes" id="UP000234681">
    <property type="component" value="Chromosome 17"/>
</dbReference>
<evidence type="ECO:0000313" key="3">
    <source>
        <dbReference type="Proteomes" id="UP000234681"/>
    </source>
</evidence>
<sequence length="21" mass="2449">MGKGIREISKNQFLPECKSPW</sequence>
<dbReference type="EMBL" id="CH473977">
    <property type="protein sequence ID" value="EDL98150.1"/>
    <property type="molecule type" value="Genomic_DNA"/>
</dbReference>
<reference evidence="3" key="1">
    <citation type="submission" date="2005-09" db="EMBL/GenBank/DDBJ databases">
        <authorList>
            <person name="Mural R.J."/>
            <person name="Li P.W."/>
            <person name="Adams M.D."/>
            <person name="Amanatides P.G."/>
            <person name="Baden-Tillson H."/>
            <person name="Barnstead M."/>
            <person name="Chin S.H."/>
            <person name="Dew I."/>
            <person name="Evans C.A."/>
            <person name="Ferriera S."/>
            <person name="Flanigan M."/>
            <person name="Fosler C."/>
            <person name="Glodek A."/>
            <person name="Gu Z."/>
            <person name="Holt R.A."/>
            <person name="Jennings D."/>
            <person name="Kraft C.L."/>
            <person name="Lu F."/>
            <person name="Nguyen T."/>
            <person name="Nusskern D.R."/>
            <person name="Pfannkoch C.M."/>
            <person name="Sitter C."/>
            <person name="Sutton G.G."/>
            <person name="Venter J.C."/>
            <person name="Wang Z."/>
            <person name="Woodage T."/>
            <person name="Zheng X.H."/>
            <person name="Zhong F."/>
        </authorList>
    </citation>
    <scope>NUCLEOTIDE SEQUENCE [LARGE SCALE GENOMIC DNA]</scope>
    <source>
        <strain>BN</strain>
        <strain evidence="3">Sprague-Dawley</strain>
    </source>
</reference>
<protein>
    <submittedName>
        <fullName evidence="2">RCG44197</fullName>
    </submittedName>
</protein>
<proteinExistence type="predicted"/>
<dbReference type="AlphaFoldDB" id="A6J700"/>
<name>A6J700_RAT</name>
<evidence type="ECO:0000256" key="1">
    <source>
        <dbReference type="SAM" id="MobiDB-lite"/>
    </source>
</evidence>
<feature type="region of interest" description="Disordered" evidence="1">
    <location>
        <begin position="1"/>
        <end position="21"/>
    </location>
</feature>
<evidence type="ECO:0000313" key="2">
    <source>
        <dbReference type="EMBL" id="EDL98150.1"/>
    </source>
</evidence>
<gene>
    <name evidence="2" type="ORF">rCG_44197</name>
</gene>
<organism evidence="2 3">
    <name type="scientific">Rattus norvegicus</name>
    <name type="common">Rat</name>
    <dbReference type="NCBI Taxonomy" id="10116"/>
    <lineage>
        <taxon>Eukaryota</taxon>
        <taxon>Metazoa</taxon>
        <taxon>Chordata</taxon>
        <taxon>Craniata</taxon>
        <taxon>Vertebrata</taxon>
        <taxon>Euteleostomi</taxon>
        <taxon>Mammalia</taxon>
        <taxon>Eutheria</taxon>
        <taxon>Euarchontoglires</taxon>
        <taxon>Glires</taxon>
        <taxon>Rodentia</taxon>
        <taxon>Myomorpha</taxon>
        <taxon>Muroidea</taxon>
        <taxon>Muridae</taxon>
        <taxon>Murinae</taxon>
        <taxon>Rattus</taxon>
    </lineage>
</organism>
<accession>A6J700</accession>